<evidence type="ECO:0000259" key="3">
    <source>
        <dbReference type="Pfam" id="PF13570"/>
    </source>
</evidence>
<proteinExistence type="predicted"/>
<dbReference type="Gene3D" id="2.130.10.10">
    <property type="entry name" value="YVTN repeat-like/Quinoprotein amine dehydrogenase"/>
    <property type="match status" value="2"/>
</dbReference>
<reference evidence="4 5" key="1">
    <citation type="submission" date="2018-10" db="EMBL/GenBank/DDBJ databases">
        <title>Natronolimnobius sp. XQ-INN 246 isolated from Inner Mongolia Autonomous Region of China.</title>
        <authorList>
            <person name="Xue Q."/>
        </authorList>
    </citation>
    <scope>NUCLEOTIDE SEQUENCE [LARGE SCALE GENOMIC DNA]</scope>
    <source>
        <strain evidence="4 5">XQ-INN 246</strain>
    </source>
</reference>
<feature type="region of interest" description="Disordered" evidence="1">
    <location>
        <begin position="451"/>
        <end position="501"/>
    </location>
</feature>
<feature type="compositionally biased region" description="Basic and acidic residues" evidence="1">
    <location>
        <begin position="464"/>
        <end position="473"/>
    </location>
</feature>
<organism evidence="4 5">
    <name type="scientific">Salinadaptatus halalkaliphilus</name>
    <dbReference type="NCBI Taxonomy" id="2419781"/>
    <lineage>
        <taxon>Archaea</taxon>
        <taxon>Methanobacteriati</taxon>
        <taxon>Methanobacteriota</taxon>
        <taxon>Stenosarchaea group</taxon>
        <taxon>Halobacteria</taxon>
        <taxon>Halobacteriales</taxon>
        <taxon>Natrialbaceae</taxon>
        <taxon>Salinadaptatus</taxon>
    </lineage>
</organism>
<dbReference type="InterPro" id="IPR011047">
    <property type="entry name" value="Quinoprotein_ADH-like_sf"/>
</dbReference>
<dbReference type="SMART" id="SM00564">
    <property type="entry name" value="PQQ"/>
    <property type="match status" value="7"/>
</dbReference>
<dbReference type="EMBL" id="RBZW01000003">
    <property type="protein sequence ID" value="THE66702.1"/>
    <property type="molecule type" value="Genomic_DNA"/>
</dbReference>
<feature type="domain" description="Pyrrolo-quinoline quinone repeat" evidence="2">
    <location>
        <begin position="91"/>
        <end position="143"/>
    </location>
</feature>
<dbReference type="Pfam" id="PF13360">
    <property type="entry name" value="PQQ_2"/>
    <property type="match status" value="1"/>
</dbReference>
<feature type="domain" description="Pyrrolo-quinoline quinone repeat" evidence="3">
    <location>
        <begin position="199"/>
        <end position="395"/>
    </location>
</feature>
<gene>
    <name evidence="4" type="ORF">D8Y22_00805</name>
</gene>
<dbReference type="PANTHER" id="PTHR34512">
    <property type="entry name" value="CELL SURFACE PROTEIN"/>
    <property type="match status" value="1"/>
</dbReference>
<name>A0A4S3TQP2_9EURY</name>
<dbReference type="InterPro" id="IPR015943">
    <property type="entry name" value="WD40/YVTN_repeat-like_dom_sf"/>
</dbReference>
<feature type="compositionally biased region" description="Gly residues" evidence="1">
    <location>
        <begin position="478"/>
        <end position="489"/>
    </location>
</feature>
<dbReference type="InterPro" id="IPR002372">
    <property type="entry name" value="PQQ_rpt_dom"/>
</dbReference>
<evidence type="ECO:0000313" key="4">
    <source>
        <dbReference type="EMBL" id="THE66702.1"/>
    </source>
</evidence>
<accession>A0A4S3TQP2</accession>
<evidence type="ECO:0000256" key="1">
    <source>
        <dbReference type="SAM" id="MobiDB-lite"/>
    </source>
</evidence>
<dbReference type="InterPro" id="IPR018391">
    <property type="entry name" value="PQQ_b-propeller_rpt"/>
</dbReference>
<dbReference type="Pfam" id="PF13570">
    <property type="entry name" value="Beta-prop_ACSF4"/>
    <property type="match status" value="1"/>
</dbReference>
<comment type="caution">
    <text evidence="4">The sequence shown here is derived from an EMBL/GenBank/DDBJ whole genome shotgun (WGS) entry which is preliminary data.</text>
</comment>
<dbReference type="Gene3D" id="2.40.10.480">
    <property type="match status" value="1"/>
</dbReference>
<evidence type="ECO:0000313" key="5">
    <source>
        <dbReference type="Proteomes" id="UP000318864"/>
    </source>
</evidence>
<dbReference type="PANTHER" id="PTHR34512:SF30">
    <property type="entry name" value="OUTER MEMBRANE PROTEIN ASSEMBLY FACTOR BAMB"/>
    <property type="match status" value="1"/>
</dbReference>
<dbReference type="AlphaFoldDB" id="A0A4S3TQP2"/>
<protein>
    <recommendedName>
        <fullName evidence="2 3">Pyrrolo-quinoline quinone repeat domain-containing protein</fullName>
    </recommendedName>
</protein>
<dbReference type="Proteomes" id="UP000318864">
    <property type="component" value="Unassembled WGS sequence"/>
</dbReference>
<evidence type="ECO:0000259" key="2">
    <source>
        <dbReference type="Pfam" id="PF13360"/>
    </source>
</evidence>
<sequence>MFFGSTDTDRLTRNWLHRRHLSVSFVSLRPRHGGHFRRTDSLTRRLAEGQVGGIHAERMGLQPEKTMNRRRVLQTAAVAGLSVIGSLGVGTTTATASGGSLEWTYETDQRARTSPTVVDGVVYTGMSDQPSHRLHAIDAATGDPLEEIFQGRPIREVSVVNGIIFVAQDGGDAAIEAYDATTYDRLYSVDMENAPNTQPTVFDGTIYVGSGDGLVYALDAWTAQREWTFETDDDVDSSPVLDSGTIYVGCNDEHLYAIDAETGDEEWAFAANGPIRSSPTVHDGTVYVGESANRLLAVDAGSGQSEWQFDTAGSVSSSPTVSDGTVFVGDWEGNVVAVDADSGDELWTFETEDNVRSSPTVAGATVFVVSDDGHCYAIDATSGDERWAFDTGNPVGIVHHQPSPTVVDGIVYFVNGNTVYALEAGVSGSSEGTRMQLGTLGHHDVWADTAAAGDRPSLDEIEQERESNDRSGDSDDGTAGGTGGSGGGTAEADGLPGPGVVGTLGALGSVSYLLARRGSREENR</sequence>
<dbReference type="SUPFAM" id="SSF50998">
    <property type="entry name" value="Quinoprotein alcohol dehydrogenase-like"/>
    <property type="match status" value="3"/>
</dbReference>
<keyword evidence="5" id="KW-1185">Reference proteome</keyword>